<feature type="domain" description="Band 7" evidence="8">
    <location>
        <begin position="21"/>
        <end position="185"/>
    </location>
</feature>
<feature type="transmembrane region" description="Helical" evidence="7">
    <location>
        <begin position="6"/>
        <end position="26"/>
    </location>
</feature>
<name>A0A928V1X1_9GAMM</name>
<dbReference type="AlphaFoldDB" id="A0A928V1X1"/>
<dbReference type="NCBIfam" id="TIGR01932">
    <property type="entry name" value="hflC"/>
    <property type="match status" value="1"/>
</dbReference>
<dbReference type="GO" id="GO:0006508">
    <property type="term" value="P:proteolysis"/>
    <property type="evidence" value="ECO:0007669"/>
    <property type="project" value="UniProtKB-KW"/>
</dbReference>
<evidence type="ECO:0000313" key="10">
    <source>
        <dbReference type="Proteomes" id="UP000652567"/>
    </source>
</evidence>
<dbReference type="PIRSF" id="PIRSF005651">
    <property type="entry name" value="HflC"/>
    <property type="match status" value="1"/>
</dbReference>
<comment type="similarity">
    <text evidence="2 6">Belongs to the band 7/mec-2 family. HflC subfamily.</text>
</comment>
<dbReference type="GO" id="GO:0016020">
    <property type="term" value="C:membrane"/>
    <property type="evidence" value="ECO:0007669"/>
    <property type="project" value="UniProtKB-SubCell"/>
</dbReference>
<dbReference type="InterPro" id="IPR010200">
    <property type="entry name" value="HflC"/>
</dbReference>
<comment type="function">
    <text evidence="6">HflC and HflK could regulate a protease.</text>
</comment>
<dbReference type="SMART" id="SM00244">
    <property type="entry name" value="PHB"/>
    <property type="match status" value="1"/>
</dbReference>
<dbReference type="GO" id="GO:0008233">
    <property type="term" value="F:peptidase activity"/>
    <property type="evidence" value="ECO:0007669"/>
    <property type="project" value="UniProtKB-KW"/>
</dbReference>
<dbReference type="PANTHER" id="PTHR42911">
    <property type="entry name" value="MODULATOR OF FTSH PROTEASE HFLC"/>
    <property type="match status" value="1"/>
</dbReference>
<comment type="subcellular location">
    <subcellularLocation>
        <location evidence="1">Membrane</location>
        <topology evidence="1">Single-pass membrane protein</topology>
    </subcellularLocation>
</comment>
<dbReference type="InterPro" id="IPR001107">
    <property type="entry name" value="Band_7"/>
</dbReference>
<sequence>MSNRGFFGVIVAAIILMVISSSIYVVTEYERAVVLRFGRLVQMDVEPGLHFKLPVADKVRKFDGRLLTADMRPESFFTVENKRLIVDSFIKWRIKNVENYYKATGGDERVAAERLASRVADGLRNHFGRRTMHEVVSGRRDELMEELTHSLNLVTEDLLGLEVVDIRVKRIDLPTDVSDSVYARMAADREKEAREYRSKGQEQAEVIRADADRQRAVLEANAYRDAERIRGDGDAKAAAIFAAAYSQDPEFYAFVRSLTAYSNTFKGREDLLVVDPDSDFFRYLKDASGKK</sequence>
<proteinExistence type="inferred from homology"/>
<dbReference type="Pfam" id="PF01145">
    <property type="entry name" value="Band_7"/>
    <property type="match status" value="1"/>
</dbReference>
<keyword evidence="3 7" id="KW-0812">Transmembrane</keyword>
<evidence type="ECO:0000256" key="1">
    <source>
        <dbReference type="ARBA" id="ARBA00004167"/>
    </source>
</evidence>
<protein>
    <recommendedName>
        <fullName evidence="6">Protein HflC</fullName>
    </recommendedName>
</protein>
<dbReference type="Gene3D" id="3.30.479.30">
    <property type="entry name" value="Band 7 domain"/>
    <property type="match status" value="1"/>
</dbReference>
<organism evidence="9 10">
    <name type="scientific">Cellvibrio polysaccharolyticus</name>
    <dbReference type="NCBI Taxonomy" id="2082724"/>
    <lineage>
        <taxon>Bacteria</taxon>
        <taxon>Pseudomonadati</taxon>
        <taxon>Pseudomonadota</taxon>
        <taxon>Gammaproteobacteria</taxon>
        <taxon>Cellvibrionales</taxon>
        <taxon>Cellvibrionaceae</taxon>
        <taxon>Cellvibrio</taxon>
    </lineage>
</organism>
<evidence type="ECO:0000259" key="8">
    <source>
        <dbReference type="SMART" id="SM00244"/>
    </source>
</evidence>
<dbReference type="SUPFAM" id="SSF117892">
    <property type="entry name" value="Band 7/SPFH domain"/>
    <property type="match status" value="1"/>
</dbReference>
<dbReference type="PANTHER" id="PTHR42911:SF1">
    <property type="entry name" value="MODULATOR OF FTSH PROTEASE HFLC"/>
    <property type="match status" value="1"/>
</dbReference>
<dbReference type="EMBL" id="PRDL01000001">
    <property type="protein sequence ID" value="MBE8716298.1"/>
    <property type="molecule type" value="Genomic_DNA"/>
</dbReference>
<evidence type="ECO:0000313" key="9">
    <source>
        <dbReference type="EMBL" id="MBE8716298.1"/>
    </source>
</evidence>
<evidence type="ECO:0000256" key="3">
    <source>
        <dbReference type="ARBA" id="ARBA00022692"/>
    </source>
</evidence>
<dbReference type="InterPro" id="IPR001972">
    <property type="entry name" value="Stomatin_HflK_fam"/>
</dbReference>
<dbReference type="RefSeq" id="WP_193907273.1">
    <property type="nucleotide sequence ID" value="NZ_PRDL01000001.1"/>
</dbReference>
<evidence type="ECO:0000256" key="6">
    <source>
        <dbReference type="PIRNR" id="PIRNR005651"/>
    </source>
</evidence>
<evidence type="ECO:0000256" key="4">
    <source>
        <dbReference type="ARBA" id="ARBA00022989"/>
    </source>
</evidence>
<dbReference type="PRINTS" id="PR00721">
    <property type="entry name" value="STOMATIN"/>
</dbReference>
<keyword evidence="5 7" id="KW-0472">Membrane</keyword>
<keyword evidence="10" id="KW-1185">Reference proteome</keyword>
<dbReference type="Proteomes" id="UP000652567">
    <property type="component" value="Unassembled WGS sequence"/>
</dbReference>
<keyword evidence="9" id="KW-0378">Hydrolase</keyword>
<evidence type="ECO:0000256" key="5">
    <source>
        <dbReference type="ARBA" id="ARBA00023136"/>
    </source>
</evidence>
<dbReference type="CDD" id="cd03405">
    <property type="entry name" value="SPFH_HflC"/>
    <property type="match status" value="1"/>
</dbReference>
<keyword evidence="9" id="KW-0645">Protease</keyword>
<accession>A0A928V1X1</accession>
<keyword evidence="4 7" id="KW-1133">Transmembrane helix</keyword>
<evidence type="ECO:0000256" key="2">
    <source>
        <dbReference type="ARBA" id="ARBA00007862"/>
    </source>
</evidence>
<evidence type="ECO:0000256" key="7">
    <source>
        <dbReference type="SAM" id="Phobius"/>
    </source>
</evidence>
<comment type="caution">
    <text evidence="9">The sequence shown here is derived from an EMBL/GenBank/DDBJ whole genome shotgun (WGS) entry which is preliminary data.</text>
</comment>
<gene>
    <name evidence="9" type="primary">hflC</name>
    <name evidence="9" type="ORF">C4F51_03750</name>
</gene>
<dbReference type="InterPro" id="IPR036013">
    <property type="entry name" value="Band_7/SPFH_dom_sf"/>
</dbReference>
<reference evidence="9" key="1">
    <citation type="submission" date="2018-07" db="EMBL/GenBank/DDBJ databases">
        <title>Genome assembly of strain Ka43.</title>
        <authorList>
            <person name="Kukolya J."/>
            <person name="Nagy I."/>
            <person name="Horvath B."/>
            <person name="Toth A."/>
        </authorList>
    </citation>
    <scope>NUCLEOTIDE SEQUENCE</scope>
    <source>
        <strain evidence="9">KB43</strain>
    </source>
</reference>